<organism evidence="1 2">
    <name type="scientific">Dreissena polymorpha</name>
    <name type="common">Zebra mussel</name>
    <name type="synonym">Mytilus polymorpha</name>
    <dbReference type="NCBI Taxonomy" id="45954"/>
    <lineage>
        <taxon>Eukaryota</taxon>
        <taxon>Metazoa</taxon>
        <taxon>Spiralia</taxon>
        <taxon>Lophotrochozoa</taxon>
        <taxon>Mollusca</taxon>
        <taxon>Bivalvia</taxon>
        <taxon>Autobranchia</taxon>
        <taxon>Heteroconchia</taxon>
        <taxon>Euheterodonta</taxon>
        <taxon>Imparidentia</taxon>
        <taxon>Neoheterodontei</taxon>
        <taxon>Myida</taxon>
        <taxon>Dreissenoidea</taxon>
        <taxon>Dreissenidae</taxon>
        <taxon>Dreissena</taxon>
    </lineage>
</organism>
<evidence type="ECO:0000313" key="1">
    <source>
        <dbReference type="EMBL" id="KAH3690178.1"/>
    </source>
</evidence>
<dbReference type="AlphaFoldDB" id="A0A9D3XZL4"/>
<dbReference type="Proteomes" id="UP000828390">
    <property type="component" value="Unassembled WGS sequence"/>
</dbReference>
<name>A0A9D3XZL4_DREPO</name>
<reference evidence="1" key="2">
    <citation type="submission" date="2020-11" db="EMBL/GenBank/DDBJ databases">
        <authorList>
            <person name="McCartney M.A."/>
            <person name="Auch B."/>
            <person name="Kono T."/>
            <person name="Mallez S."/>
            <person name="Becker A."/>
            <person name="Gohl D.M."/>
            <person name="Silverstein K.A.T."/>
            <person name="Koren S."/>
            <person name="Bechman K.B."/>
            <person name="Herman A."/>
            <person name="Abrahante J.E."/>
            <person name="Garbe J."/>
        </authorList>
    </citation>
    <scope>NUCLEOTIDE SEQUENCE</scope>
    <source>
        <strain evidence="1">Duluth1</strain>
        <tissue evidence="1">Whole animal</tissue>
    </source>
</reference>
<reference evidence="1" key="1">
    <citation type="journal article" date="2019" name="bioRxiv">
        <title>The Genome of the Zebra Mussel, Dreissena polymorpha: A Resource for Invasive Species Research.</title>
        <authorList>
            <person name="McCartney M.A."/>
            <person name="Auch B."/>
            <person name="Kono T."/>
            <person name="Mallez S."/>
            <person name="Zhang Y."/>
            <person name="Obille A."/>
            <person name="Becker A."/>
            <person name="Abrahante J.E."/>
            <person name="Garbe J."/>
            <person name="Badalamenti J.P."/>
            <person name="Herman A."/>
            <person name="Mangelson H."/>
            <person name="Liachko I."/>
            <person name="Sullivan S."/>
            <person name="Sone E.D."/>
            <person name="Koren S."/>
            <person name="Silverstein K.A.T."/>
            <person name="Beckman K.B."/>
            <person name="Gohl D.M."/>
        </authorList>
    </citation>
    <scope>NUCLEOTIDE SEQUENCE</scope>
    <source>
        <strain evidence="1">Duluth1</strain>
        <tissue evidence="1">Whole animal</tissue>
    </source>
</reference>
<accession>A0A9D3XZL4</accession>
<proteinExistence type="predicted"/>
<protein>
    <submittedName>
        <fullName evidence="1">Uncharacterized protein</fullName>
    </submittedName>
</protein>
<gene>
    <name evidence="1" type="ORF">DPMN_191897</name>
</gene>
<comment type="caution">
    <text evidence="1">The sequence shown here is derived from an EMBL/GenBank/DDBJ whole genome shotgun (WGS) entry which is preliminary data.</text>
</comment>
<keyword evidence="2" id="KW-1185">Reference proteome</keyword>
<dbReference type="EMBL" id="JAIWYP010000075">
    <property type="protein sequence ID" value="KAH3690178.1"/>
    <property type="molecule type" value="Genomic_DNA"/>
</dbReference>
<sequence length="64" mass="7477">MSHATHLKNDFFSQTPLTCRERLDVTRHTHKEELDTANTTRLKKDLMSHDNLLKNDLMSQTPLT</sequence>
<evidence type="ECO:0000313" key="2">
    <source>
        <dbReference type="Proteomes" id="UP000828390"/>
    </source>
</evidence>